<dbReference type="AlphaFoldDB" id="A0A2T5P685"/>
<keyword evidence="2" id="KW-0548">Nucleotidyltransferase</keyword>
<keyword evidence="6" id="KW-1185">Reference proteome</keyword>
<keyword evidence="3" id="KW-0460">Magnesium</keyword>
<feature type="domain" description="MobA-like NTP transferase" evidence="4">
    <location>
        <begin position="32"/>
        <end position="157"/>
    </location>
</feature>
<evidence type="ECO:0000256" key="3">
    <source>
        <dbReference type="ARBA" id="ARBA00022842"/>
    </source>
</evidence>
<dbReference type="PANTHER" id="PTHR43584:SF8">
    <property type="entry name" value="N-ACETYLMURAMATE ALPHA-1-PHOSPHATE URIDYLYLTRANSFERASE"/>
    <property type="match status" value="1"/>
</dbReference>
<evidence type="ECO:0000259" key="4">
    <source>
        <dbReference type="Pfam" id="PF12804"/>
    </source>
</evidence>
<comment type="caution">
    <text evidence="5">The sequence shown here is derived from an EMBL/GenBank/DDBJ whole genome shotgun (WGS) entry which is preliminary data.</text>
</comment>
<gene>
    <name evidence="5" type="ORF">DBO85_12995</name>
</gene>
<dbReference type="PANTHER" id="PTHR43584">
    <property type="entry name" value="NUCLEOTIDYL TRANSFERASE"/>
    <property type="match status" value="1"/>
</dbReference>
<organism evidence="5 6">
    <name type="scientific">Pseudomonas mangrovi</name>
    <dbReference type="NCBI Taxonomy" id="2161748"/>
    <lineage>
        <taxon>Bacteria</taxon>
        <taxon>Pseudomonadati</taxon>
        <taxon>Pseudomonadota</taxon>
        <taxon>Gammaproteobacteria</taxon>
        <taxon>Pseudomonadales</taxon>
        <taxon>Pseudomonadaceae</taxon>
        <taxon>Pseudomonas</taxon>
    </lineage>
</organism>
<dbReference type="SUPFAM" id="SSF53448">
    <property type="entry name" value="Nucleotide-diphospho-sugar transferases"/>
    <property type="match status" value="1"/>
</dbReference>
<dbReference type="GO" id="GO:0016779">
    <property type="term" value="F:nucleotidyltransferase activity"/>
    <property type="evidence" value="ECO:0007669"/>
    <property type="project" value="UniProtKB-KW"/>
</dbReference>
<dbReference type="Gene3D" id="3.90.550.10">
    <property type="entry name" value="Spore Coat Polysaccharide Biosynthesis Protein SpsA, Chain A"/>
    <property type="match status" value="1"/>
</dbReference>
<dbReference type="InterPro" id="IPR050065">
    <property type="entry name" value="GlmU-like"/>
</dbReference>
<dbReference type="InterPro" id="IPR029044">
    <property type="entry name" value="Nucleotide-diphossugar_trans"/>
</dbReference>
<dbReference type="EMBL" id="QASN01000020">
    <property type="protein sequence ID" value="PTU73258.1"/>
    <property type="molecule type" value="Genomic_DNA"/>
</dbReference>
<evidence type="ECO:0000256" key="2">
    <source>
        <dbReference type="ARBA" id="ARBA00022695"/>
    </source>
</evidence>
<dbReference type="Proteomes" id="UP000244064">
    <property type="component" value="Unassembled WGS sequence"/>
</dbReference>
<evidence type="ECO:0000256" key="1">
    <source>
        <dbReference type="ARBA" id="ARBA00022679"/>
    </source>
</evidence>
<name>A0A2T5P685_9PSED</name>
<evidence type="ECO:0000313" key="6">
    <source>
        <dbReference type="Proteomes" id="UP000244064"/>
    </source>
</evidence>
<accession>A0A2T5P685</accession>
<reference evidence="5 6" key="1">
    <citation type="submission" date="2018-04" db="EMBL/GenBank/DDBJ databases">
        <title>Pseudomonas sp. nov., isolated from mangrove soil.</title>
        <authorList>
            <person name="Chen C."/>
        </authorList>
    </citation>
    <scope>NUCLEOTIDE SEQUENCE [LARGE SCALE GENOMIC DNA]</scope>
    <source>
        <strain evidence="5 6">TC-11</strain>
    </source>
</reference>
<proteinExistence type="predicted"/>
<protein>
    <recommendedName>
        <fullName evidence="4">MobA-like NTP transferase domain-containing protein</fullName>
    </recommendedName>
</protein>
<sequence>MPPGAAWLSGALRRTWRGSLMMAKSDIAPPGVILLSAGRGSRMLPLTEGIPKSLLPVGDRLVLDWLIEAVIERTTGEVVVVTGYAAEKVVVHLSSRFGSRVATVHNERYVDDVNILSVELGVAALKYPERGYLIVETDLLLDRCAWDQVFSVVNDAAPLSCWVCDGFYNPQLTGGIVHADPNGRIDAVAYQPVYDPAFDGWPKMVGLLLVGPKQVEEDRRLRRAAIEQSIAQYYLMPWREGIACLPSRVLQLQGGFARSFNTENDFYRARADFLAQSHSSTPNNKEKVTSA</sequence>
<keyword evidence="1" id="KW-0808">Transferase</keyword>
<dbReference type="Pfam" id="PF12804">
    <property type="entry name" value="NTP_transf_3"/>
    <property type="match status" value="1"/>
</dbReference>
<evidence type="ECO:0000313" key="5">
    <source>
        <dbReference type="EMBL" id="PTU73258.1"/>
    </source>
</evidence>
<dbReference type="InterPro" id="IPR025877">
    <property type="entry name" value="MobA-like_NTP_Trfase"/>
</dbReference>